<name>A0A916YGC8_9SPHN</name>
<comment type="caution">
    <text evidence="1">The sequence shown here is derived from an EMBL/GenBank/DDBJ whole genome shotgun (WGS) entry which is preliminary data.</text>
</comment>
<evidence type="ECO:0000313" key="2">
    <source>
        <dbReference type="Proteomes" id="UP000598997"/>
    </source>
</evidence>
<proteinExistence type="predicted"/>
<evidence type="ECO:0000313" key="1">
    <source>
        <dbReference type="EMBL" id="GGD44241.1"/>
    </source>
</evidence>
<protein>
    <submittedName>
        <fullName evidence="1">Uncharacterized protein</fullName>
    </submittedName>
</protein>
<accession>A0A916YGC8</accession>
<gene>
    <name evidence="1" type="ORF">GCM10010989_17990</name>
</gene>
<dbReference type="EMBL" id="BMIO01000005">
    <property type="protein sequence ID" value="GGD44241.1"/>
    <property type="molecule type" value="Genomic_DNA"/>
</dbReference>
<dbReference type="Proteomes" id="UP000598997">
    <property type="component" value="Unassembled WGS sequence"/>
</dbReference>
<organism evidence="1 2">
    <name type="scientific">Croceicoccus pelagius</name>
    <dbReference type="NCBI Taxonomy" id="1703341"/>
    <lineage>
        <taxon>Bacteria</taxon>
        <taxon>Pseudomonadati</taxon>
        <taxon>Pseudomonadota</taxon>
        <taxon>Alphaproteobacteria</taxon>
        <taxon>Sphingomonadales</taxon>
        <taxon>Erythrobacteraceae</taxon>
        <taxon>Croceicoccus</taxon>
    </lineage>
</organism>
<keyword evidence="2" id="KW-1185">Reference proteome</keyword>
<sequence length="69" mass="6979">MNKDASGGRTALIIGSMAPRGGPSLLADILLGRVAEPEEIGRIAAFRALEAPASMTGAVIDAIGASFVR</sequence>
<dbReference type="AlphaFoldDB" id="A0A916YGC8"/>
<reference evidence="1 2" key="1">
    <citation type="journal article" date="2014" name="Int. J. Syst. Evol. Microbiol.">
        <title>Complete genome sequence of Corynebacterium casei LMG S-19264T (=DSM 44701T), isolated from a smear-ripened cheese.</title>
        <authorList>
            <consortium name="US DOE Joint Genome Institute (JGI-PGF)"/>
            <person name="Walter F."/>
            <person name="Albersmeier A."/>
            <person name="Kalinowski J."/>
            <person name="Ruckert C."/>
        </authorList>
    </citation>
    <scope>NUCLEOTIDE SEQUENCE [LARGE SCALE GENOMIC DNA]</scope>
    <source>
        <strain evidence="1 2">CGMCC 1.15358</strain>
    </source>
</reference>